<dbReference type="KEGG" id="dmi:Desmer_0581"/>
<dbReference type="EMBL" id="CP003629">
    <property type="protein sequence ID" value="AFQ42615.1"/>
    <property type="molecule type" value="Genomic_DNA"/>
</dbReference>
<dbReference type="eggNOG" id="COG4636">
    <property type="taxonomic scope" value="Bacteria"/>
</dbReference>
<proteinExistence type="predicted"/>
<dbReference type="RefSeq" id="WP_014901537.1">
    <property type="nucleotide sequence ID" value="NC_018515.1"/>
</dbReference>
<dbReference type="Pfam" id="PF05685">
    <property type="entry name" value="Uma2"/>
    <property type="match status" value="1"/>
</dbReference>
<dbReference type="SUPFAM" id="SSF52980">
    <property type="entry name" value="Restriction endonuclease-like"/>
    <property type="match status" value="1"/>
</dbReference>
<sequence length="198" mass="22964">MAKTISKTGIVFRYKHYLTWPEDQRWEIIDGVAFSMTPAPSRIHQKILVELLTIFHNHLRGKTCEVYAAPFDVRLPLANERDEETSNVVQPDIIVVCDPSKLDEKGCNGSPDLVIEIISPSTLRRDLKEKFYLYEKAGVLEYWIVYPENETIVIHKLVDHKYGRPEVYSTEDRITSSIFDALTINLSEIFVRHLPFQE</sequence>
<dbReference type="HOGENOM" id="CLU_076312_0_2_9"/>
<reference evidence="2 3" key="1">
    <citation type="journal article" date="2012" name="J. Bacteriol.">
        <title>Complete genome sequences of Desulfosporosinus orientis DSM765T, Desulfosporosinus youngiae DSM17734T, Desulfosporosinus meridiei DSM13257T, and Desulfosporosinus acidiphilus DSM22704T.</title>
        <authorList>
            <person name="Pester M."/>
            <person name="Brambilla E."/>
            <person name="Alazard D."/>
            <person name="Rattei T."/>
            <person name="Weinmaier T."/>
            <person name="Han J."/>
            <person name="Lucas S."/>
            <person name="Lapidus A."/>
            <person name="Cheng J.F."/>
            <person name="Goodwin L."/>
            <person name="Pitluck S."/>
            <person name="Peters L."/>
            <person name="Ovchinnikova G."/>
            <person name="Teshima H."/>
            <person name="Detter J.C."/>
            <person name="Han C.S."/>
            <person name="Tapia R."/>
            <person name="Land M.L."/>
            <person name="Hauser L."/>
            <person name="Kyrpides N.C."/>
            <person name="Ivanova N.N."/>
            <person name="Pagani I."/>
            <person name="Huntmann M."/>
            <person name="Wei C.L."/>
            <person name="Davenport K.W."/>
            <person name="Daligault H."/>
            <person name="Chain P.S."/>
            <person name="Chen A."/>
            <person name="Mavromatis K."/>
            <person name="Markowitz V."/>
            <person name="Szeto E."/>
            <person name="Mikhailova N."/>
            <person name="Pati A."/>
            <person name="Wagner M."/>
            <person name="Woyke T."/>
            <person name="Ollivier B."/>
            <person name="Klenk H.P."/>
            <person name="Spring S."/>
            <person name="Loy A."/>
        </authorList>
    </citation>
    <scope>NUCLEOTIDE SEQUENCE [LARGE SCALE GENOMIC DNA]</scope>
    <source>
        <strain evidence="3">ATCC BAA-275 / DSM 13257 / NCIMB 13706 / S10</strain>
    </source>
</reference>
<organism evidence="2 3">
    <name type="scientific">Desulfosporosinus meridiei (strain ATCC BAA-275 / DSM 13257 / KCTC 12902 / NCIMB 13706 / S10)</name>
    <dbReference type="NCBI Taxonomy" id="768704"/>
    <lineage>
        <taxon>Bacteria</taxon>
        <taxon>Bacillati</taxon>
        <taxon>Bacillota</taxon>
        <taxon>Clostridia</taxon>
        <taxon>Eubacteriales</taxon>
        <taxon>Desulfitobacteriaceae</taxon>
        <taxon>Desulfosporosinus</taxon>
    </lineage>
</organism>
<dbReference type="OrthoDB" id="9798254at2"/>
<accession>J7IM01</accession>
<dbReference type="PANTHER" id="PTHR36558">
    <property type="entry name" value="GLR1098 PROTEIN"/>
    <property type="match status" value="1"/>
</dbReference>
<evidence type="ECO:0000313" key="2">
    <source>
        <dbReference type="EMBL" id="AFQ42615.1"/>
    </source>
</evidence>
<evidence type="ECO:0000313" key="3">
    <source>
        <dbReference type="Proteomes" id="UP000005262"/>
    </source>
</evidence>
<dbReference type="InterPro" id="IPR011335">
    <property type="entry name" value="Restrct_endonuc-II-like"/>
</dbReference>
<dbReference type="Proteomes" id="UP000005262">
    <property type="component" value="Chromosome"/>
</dbReference>
<reference evidence="3" key="2">
    <citation type="submission" date="2012-08" db="EMBL/GenBank/DDBJ databases">
        <title>Finished genome of Desulfosporosinus meridiei DSM 13257.</title>
        <authorList>
            <person name="Huntemann M."/>
            <person name="Wei C.-L."/>
            <person name="Han J."/>
            <person name="Detter J.C."/>
            <person name="Han C."/>
            <person name="Davenport K."/>
            <person name="Daligault H."/>
            <person name="Erkkila T."/>
            <person name="Gu W."/>
            <person name="Munk A.C.C."/>
            <person name="Teshima H."/>
            <person name="Xu Y."/>
            <person name="Chain P."/>
            <person name="Tapia R."/>
            <person name="Chen A."/>
            <person name="Krypides N."/>
            <person name="Mavromatis K."/>
            <person name="Markowitz V."/>
            <person name="Szeto E."/>
            <person name="Ivanova N."/>
            <person name="Mikhailova N."/>
            <person name="Ovchinnikova G."/>
            <person name="Pagani I."/>
            <person name="Pati A."/>
            <person name="Goodwin L."/>
            <person name="Peters L."/>
            <person name="Pitluck S."/>
            <person name="Woyke T."/>
            <person name="Pester M."/>
            <person name="Spring S."/>
            <person name="Ollivier B."/>
            <person name="Rattei T."/>
            <person name="Klenk H.-P."/>
            <person name="Wagner M."/>
            <person name="Loy A."/>
        </authorList>
    </citation>
    <scope>NUCLEOTIDE SEQUENCE [LARGE SCALE GENOMIC DNA]</scope>
    <source>
        <strain evidence="3">ATCC BAA-275 / DSM 13257 / NCIMB 13706 / S10</strain>
    </source>
</reference>
<dbReference type="InterPro" id="IPR012296">
    <property type="entry name" value="Nuclease_put_TT1808"/>
</dbReference>
<name>J7IM01_DESMD</name>
<gene>
    <name evidence="2" type="ordered locus">Desmer_0581</name>
</gene>
<dbReference type="AlphaFoldDB" id="J7IM01"/>
<protein>
    <recommendedName>
        <fullName evidence="1">Putative restriction endonuclease domain-containing protein</fullName>
    </recommendedName>
</protein>
<evidence type="ECO:0000259" key="1">
    <source>
        <dbReference type="Pfam" id="PF05685"/>
    </source>
</evidence>
<feature type="domain" description="Putative restriction endonuclease" evidence="1">
    <location>
        <begin position="16"/>
        <end position="185"/>
    </location>
</feature>
<dbReference type="CDD" id="cd06260">
    <property type="entry name" value="DUF820-like"/>
    <property type="match status" value="1"/>
</dbReference>
<dbReference type="InterPro" id="IPR008538">
    <property type="entry name" value="Uma2"/>
</dbReference>
<dbReference type="Gene3D" id="3.90.1570.10">
    <property type="entry name" value="tt1808, chain A"/>
    <property type="match status" value="1"/>
</dbReference>
<keyword evidence="3" id="KW-1185">Reference proteome</keyword>
<dbReference type="PANTHER" id="PTHR36558:SF1">
    <property type="entry name" value="RESTRICTION ENDONUCLEASE DOMAIN-CONTAINING PROTEIN-RELATED"/>
    <property type="match status" value="1"/>
</dbReference>